<comment type="similarity">
    <text evidence="2 5">Belongs to the pseudouridine synthase TruB family. Type 1 subfamily.</text>
</comment>
<dbReference type="PANTHER" id="PTHR13767">
    <property type="entry name" value="TRNA-PSEUDOURIDINE SYNTHASE"/>
    <property type="match status" value="1"/>
</dbReference>
<dbReference type="InterPro" id="IPR014780">
    <property type="entry name" value="tRNA_psdUridine_synth_TruB"/>
</dbReference>
<sequence length="293" mass="31381">MTDTVTGFVIVDKPGQLTSHDVVARMRRLARTRKVGHGGTLDPMATGVLVLAVGRITRLLTFVSGCDKSYDATIRLGEATITDDAEGEVTRTRDTSSITDAQIAQSLSTMHGVIQQVPSAVSAVKIDGKRAYKRVRDGEDVALPPREVTISRLDVTAVRRNDHLDIDVSLDCSSGTYVRAIARDLGDALDVGGHLTSLRRTRVGGFSIDEAATLEDLAERDSPITHSTLETVRRLMPIRQVNAEEAAVVGHGGRLPAVDLAPRYAVVGPDETVLAVMSEQGPIARPEVVLVSS</sequence>
<comment type="function">
    <text evidence="5">Responsible for synthesis of pseudouridine from uracil-55 in the psi GC loop of transfer RNAs.</text>
</comment>
<evidence type="ECO:0000259" key="7">
    <source>
        <dbReference type="Pfam" id="PF09142"/>
    </source>
</evidence>
<dbReference type="SUPFAM" id="SSF55120">
    <property type="entry name" value="Pseudouridine synthase"/>
    <property type="match status" value="1"/>
</dbReference>
<evidence type="ECO:0000256" key="5">
    <source>
        <dbReference type="HAMAP-Rule" id="MF_01080"/>
    </source>
</evidence>
<keyword evidence="10" id="KW-1185">Reference proteome</keyword>
<evidence type="ECO:0000256" key="1">
    <source>
        <dbReference type="ARBA" id="ARBA00000385"/>
    </source>
</evidence>
<organism evidence="9 10">
    <name type="scientific">Stackebrandtia endophytica</name>
    <dbReference type="NCBI Taxonomy" id="1496996"/>
    <lineage>
        <taxon>Bacteria</taxon>
        <taxon>Bacillati</taxon>
        <taxon>Actinomycetota</taxon>
        <taxon>Actinomycetes</taxon>
        <taxon>Glycomycetales</taxon>
        <taxon>Glycomycetaceae</taxon>
        <taxon>Stackebrandtia</taxon>
    </lineage>
</organism>
<dbReference type="Gene3D" id="3.30.2350.10">
    <property type="entry name" value="Pseudouridine synthase"/>
    <property type="match status" value="1"/>
</dbReference>
<dbReference type="PANTHER" id="PTHR13767:SF2">
    <property type="entry name" value="PSEUDOURIDYLATE SYNTHASE TRUB1"/>
    <property type="match status" value="1"/>
</dbReference>
<dbReference type="NCBIfam" id="TIGR00431">
    <property type="entry name" value="TruB"/>
    <property type="match status" value="1"/>
</dbReference>
<dbReference type="InterPro" id="IPR032819">
    <property type="entry name" value="TruB_C"/>
</dbReference>
<dbReference type="Proteomes" id="UP000317043">
    <property type="component" value="Unassembled WGS sequence"/>
</dbReference>
<dbReference type="Pfam" id="PF01509">
    <property type="entry name" value="TruB_N"/>
    <property type="match status" value="1"/>
</dbReference>
<dbReference type="InterPro" id="IPR002501">
    <property type="entry name" value="PsdUridine_synth_N"/>
</dbReference>
<dbReference type="Pfam" id="PF09142">
    <property type="entry name" value="TruB_C"/>
    <property type="match status" value="1"/>
</dbReference>
<feature type="active site" description="Nucleophile" evidence="5">
    <location>
        <position position="42"/>
    </location>
</feature>
<gene>
    <name evidence="5" type="primary">truB</name>
    <name evidence="9" type="ORF">FB566_1039</name>
</gene>
<keyword evidence="4 5" id="KW-0413">Isomerase</keyword>
<dbReference type="SUPFAM" id="SSF88697">
    <property type="entry name" value="PUA domain-like"/>
    <property type="match status" value="1"/>
</dbReference>
<dbReference type="InterPro" id="IPR015225">
    <property type="entry name" value="tRNA_psdUridine_synth_fam2_C"/>
</dbReference>
<evidence type="ECO:0000313" key="10">
    <source>
        <dbReference type="Proteomes" id="UP000317043"/>
    </source>
</evidence>
<dbReference type="InterPro" id="IPR015947">
    <property type="entry name" value="PUA-like_sf"/>
</dbReference>
<evidence type="ECO:0000259" key="8">
    <source>
        <dbReference type="Pfam" id="PF16198"/>
    </source>
</evidence>
<feature type="domain" description="tRNA pseudouridylate synthase B C-terminal" evidence="8">
    <location>
        <begin position="179"/>
        <end position="219"/>
    </location>
</feature>
<comment type="catalytic activity">
    <reaction evidence="1 5">
        <text>uridine(55) in tRNA = pseudouridine(55) in tRNA</text>
        <dbReference type="Rhea" id="RHEA:42532"/>
        <dbReference type="Rhea" id="RHEA-COMP:10101"/>
        <dbReference type="Rhea" id="RHEA-COMP:10102"/>
        <dbReference type="ChEBI" id="CHEBI:65314"/>
        <dbReference type="ChEBI" id="CHEBI:65315"/>
        <dbReference type="EC" id="5.4.99.25"/>
    </reaction>
</comment>
<dbReference type="GO" id="GO:0160148">
    <property type="term" value="F:tRNA pseudouridine(55) synthase activity"/>
    <property type="evidence" value="ECO:0007669"/>
    <property type="project" value="UniProtKB-EC"/>
</dbReference>
<dbReference type="InParanoid" id="A0A543ASH8"/>
<evidence type="ECO:0000313" key="9">
    <source>
        <dbReference type="EMBL" id="TQL75532.1"/>
    </source>
</evidence>
<dbReference type="InterPro" id="IPR020103">
    <property type="entry name" value="PsdUridine_synth_cat_dom_sf"/>
</dbReference>
<feature type="domain" description="Pseudouridine synthase II N-terminal" evidence="6">
    <location>
        <begin position="27"/>
        <end position="178"/>
    </location>
</feature>
<dbReference type="GO" id="GO:0003723">
    <property type="term" value="F:RNA binding"/>
    <property type="evidence" value="ECO:0007669"/>
    <property type="project" value="InterPro"/>
</dbReference>
<evidence type="ECO:0000256" key="4">
    <source>
        <dbReference type="ARBA" id="ARBA00023235"/>
    </source>
</evidence>
<name>A0A543ASH8_9ACTN</name>
<evidence type="ECO:0000259" key="6">
    <source>
        <dbReference type="Pfam" id="PF01509"/>
    </source>
</evidence>
<evidence type="ECO:0000256" key="2">
    <source>
        <dbReference type="ARBA" id="ARBA00005642"/>
    </source>
</evidence>
<evidence type="ECO:0000256" key="3">
    <source>
        <dbReference type="ARBA" id="ARBA00022694"/>
    </source>
</evidence>
<dbReference type="Pfam" id="PF16198">
    <property type="entry name" value="TruB_C_2"/>
    <property type="match status" value="1"/>
</dbReference>
<reference evidence="9 10" key="1">
    <citation type="submission" date="2019-06" db="EMBL/GenBank/DDBJ databases">
        <title>Sequencing the genomes of 1000 actinobacteria strains.</title>
        <authorList>
            <person name="Klenk H.-P."/>
        </authorList>
    </citation>
    <scope>NUCLEOTIDE SEQUENCE [LARGE SCALE GENOMIC DNA]</scope>
    <source>
        <strain evidence="9 10">DSM 45928</strain>
    </source>
</reference>
<dbReference type="FunCoup" id="A0A543ASH8">
    <property type="interactions" value="190"/>
</dbReference>
<dbReference type="Gene3D" id="2.30.130.10">
    <property type="entry name" value="PUA domain"/>
    <property type="match status" value="1"/>
</dbReference>
<dbReference type="CDD" id="cd02573">
    <property type="entry name" value="PseudoU_synth_EcTruB"/>
    <property type="match status" value="1"/>
</dbReference>
<protein>
    <recommendedName>
        <fullName evidence="5">tRNA pseudouridine synthase B</fullName>
        <ecNumber evidence="5">5.4.99.25</ecNumber>
    </recommendedName>
    <alternativeName>
        <fullName evidence="5">tRNA pseudouridine(55) synthase</fullName>
        <shortName evidence="5">Psi55 synthase</shortName>
    </alternativeName>
    <alternativeName>
        <fullName evidence="5">tRNA pseudouridylate synthase</fullName>
    </alternativeName>
    <alternativeName>
        <fullName evidence="5">tRNA-uridine isomerase</fullName>
    </alternativeName>
</protein>
<dbReference type="EMBL" id="VFOW01000001">
    <property type="protein sequence ID" value="TQL75532.1"/>
    <property type="molecule type" value="Genomic_DNA"/>
</dbReference>
<dbReference type="AlphaFoldDB" id="A0A543ASH8"/>
<feature type="domain" description="tRNA pseudouridine synthase II TruB subfamily 2 C-terminal" evidence="7">
    <location>
        <begin position="236"/>
        <end position="290"/>
    </location>
</feature>
<dbReference type="HAMAP" id="MF_01080">
    <property type="entry name" value="TruB_bact"/>
    <property type="match status" value="1"/>
</dbReference>
<accession>A0A543ASH8</accession>
<comment type="caution">
    <text evidence="9">The sequence shown here is derived from an EMBL/GenBank/DDBJ whole genome shotgun (WGS) entry which is preliminary data.</text>
</comment>
<dbReference type="InterPro" id="IPR036974">
    <property type="entry name" value="PUA_sf"/>
</dbReference>
<proteinExistence type="inferred from homology"/>
<dbReference type="RefSeq" id="WP_246099984.1">
    <property type="nucleotide sequence ID" value="NZ_JBHTGS010000001.1"/>
</dbReference>
<dbReference type="GO" id="GO:1990481">
    <property type="term" value="P:mRNA pseudouridine synthesis"/>
    <property type="evidence" value="ECO:0007669"/>
    <property type="project" value="TreeGrafter"/>
</dbReference>
<keyword evidence="3 5" id="KW-0819">tRNA processing</keyword>
<dbReference type="EC" id="5.4.99.25" evidence="5"/>
<dbReference type="GO" id="GO:0031119">
    <property type="term" value="P:tRNA pseudouridine synthesis"/>
    <property type="evidence" value="ECO:0007669"/>
    <property type="project" value="UniProtKB-UniRule"/>
</dbReference>